<dbReference type="InterPro" id="IPR011991">
    <property type="entry name" value="ArsR-like_HTH"/>
</dbReference>
<dbReference type="InterPro" id="IPR036390">
    <property type="entry name" value="WH_DNA-bd_sf"/>
</dbReference>
<organism evidence="3 4">
    <name type="scientific">Lysinibacillus contaminans</name>
    <dbReference type="NCBI Taxonomy" id="1293441"/>
    <lineage>
        <taxon>Bacteria</taxon>
        <taxon>Bacillati</taxon>
        <taxon>Bacillota</taxon>
        <taxon>Bacilli</taxon>
        <taxon>Bacillales</taxon>
        <taxon>Bacillaceae</taxon>
        <taxon>Lysinibacillus</taxon>
    </lineage>
</organism>
<dbReference type="Gene3D" id="1.10.10.10">
    <property type="entry name" value="Winged helix-like DNA-binding domain superfamily/Winged helix DNA-binding domain"/>
    <property type="match status" value="1"/>
</dbReference>
<dbReference type="Proteomes" id="UP000050668">
    <property type="component" value="Unassembled WGS sequence"/>
</dbReference>
<evidence type="ECO:0000256" key="1">
    <source>
        <dbReference type="ARBA" id="ARBA00023125"/>
    </source>
</evidence>
<dbReference type="Pfam" id="PF12840">
    <property type="entry name" value="HTH_20"/>
    <property type="match status" value="1"/>
</dbReference>
<dbReference type="InterPro" id="IPR036388">
    <property type="entry name" value="WH-like_DNA-bd_sf"/>
</dbReference>
<keyword evidence="4" id="KW-1185">Reference proteome</keyword>
<dbReference type="PANTHER" id="PTHR38600">
    <property type="entry name" value="TRANSCRIPTIONAL REGULATORY PROTEIN"/>
    <property type="match status" value="1"/>
</dbReference>
<keyword evidence="1" id="KW-0238">DNA-binding</keyword>
<gene>
    <name evidence="3" type="ORF">AEA09_16700</name>
</gene>
<dbReference type="CDD" id="cd00090">
    <property type="entry name" value="HTH_ARSR"/>
    <property type="match status" value="1"/>
</dbReference>
<evidence type="ECO:0000313" key="4">
    <source>
        <dbReference type="Proteomes" id="UP000050668"/>
    </source>
</evidence>
<name>A0ABR5JW53_9BACI</name>
<dbReference type="NCBIfam" id="NF033788">
    <property type="entry name" value="HTH_metalloreg"/>
    <property type="match status" value="1"/>
</dbReference>
<feature type="domain" description="HTH arsR-type" evidence="2">
    <location>
        <begin position="1"/>
        <end position="93"/>
    </location>
</feature>
<comment type="caution">
    <text evidence="3">The sequence shown here is derived from an EMBL/GenBank/DDBJ whole genome shotgun (WGS) entry which is preliminary data.</text>
</comment>
<evidence type="ECO:0000259" key="2">
    <source>
        <dbReference type="PROSITE" id="PS50987"/>
    </source>
</evidence>
<dbReference type="SMART" id="SM00418">
    <property type="entry name" value="HTH_ARSR"/>
    <property type="match status" value="1"/>
</dbReference>
<reference evidence="4" key="1">
    <citation type="submission" date="2015-07" db="EMBL/GenBank/DDBJ databases">
        <title>Fjat-14205 dsm 2895.</title>
        <authorList>
            <person name="Liu B."/>
            <person name="Wang J."/>
            <person name="Zhu Y."/>
            <person name="Liu G."/>
            <person name="Chen Q."/>
            <person name="Chen Z."/>
            <person name="Lan J."/>
            <person name="Che J."/>
            <person name="Ge C."/>
            <person name="Shi H."/>
            <person name="Pan Z."/>
            <person name="Liu X."/>
        </authorList>
    </citation>
    <scope>NUCLEOTIDE SEQUENCE [LARGE SCALE GENOMIC DNA]</scope>
    <source>
        <strain evidence="4">DSM 25560</strain>
    </source>
</reference>
<sequence>MNQSAEKQDVFQALADPTRRRVLELLAANDKPITAISEHFPISRTAIVKHLKVLEEVKLVSAKKSGREKIYTLHAERLKEIEDWLQYFDLFWDNKLVKLQQIFDQDTQ</sequence>
<dbReference type="PANTHER" id="PTHR38600:SF1">
    <property type="entry name" value="TRANSCRIPTIONAL REGULATORY PROTEIN"/>
    <property type="match status" value="1"/>
</dbReference>
<dbReference type="PROSITE" id="PS50987">
    <property type="entry name" value="HTH_ARSR_2"/>
    <property type="match status" value="1"/>
</dbReference>
<protein>
    <submittedName>
        <fullName evidence="3">ArsR family transcriptional regulator</fullName>
    </submittedName>
</protein>
<dbReference type="EMBL" id="LGRV01000007">
    <property type="protein sequence ID" value="KOS66389.1"/>
    <property type="molecule type" value="Genomic_DNA"/>
</dbReference>
<evidence type="ECO:0000313" key="3">
    <source>
        <dbReference type="EMBL" id="KOS66389.1"/>
    </source>
</evidence>
<accession>A0ABR5JW53</accession>
<dbReference type="SUPFAM" id="SSF46785">
    <property type="entry name" value="Winged helix' DNA-binding domain"/>
    <property type="match status" value="1"/>
</dbReference>
<dbReference type="RefSeq" id="WP_053585084.1">
    <property type="nucleotide sequence ID" value="NZ_LGRV01000007.1"/>
</dbReference>
<proteinExistence type="predicted"/>
<dbReference type="PRINTS" id="PR00778">
    <property type="entry name" value="HTHARSR"/>
</dbReference>
<dbReference type="InterPro" id="IPR001845">
    <property type="entry name" value="HTH_ArsR_DNA-bd_dom"/>
</dbReference>